<feature type="region of interest" description="Disordered" evidence="1">
    <location>
        <begin position="92"/>
        <end position="121"/>
    </location>
</feature>
<proteinExistence type="predicted"/>
<sequence length="121" mass="11908">MSAPDAMTALSPETMQPIESTIAAGAGVPSMTMLAPPEAAGGADEGAAELGAGSLEAGVEGAGSVLGWLVGSVTGGAGTSVGGWTMHPVSARAPTATAASERVRRGAMHASSHRRLGERRR</sequence>
<reference evidence="2 3" key="1">
    <citation type="journal article" date="2019" name="Int. J. Syst. Evol. Microbiol.">
        <title>The Global Catalogue of Microorganisms (GCM) 10K type strain sequencing project: providing services to taxonomists for standard genome sequencing and annotation.</title>
        <authorList>
            <consortium name="The Broad Institute Genomics Platform"/>
            <consortium name="The Broad Institute Genome Sequencing Center for Infectious Disease"/>
            <person name="Wu L."/>
            <person name="Ma J."/>
        </authorList>
    </citation>
    <scope>NUCLEOTIDE SEQUENCE [LARGE SCALE GENOMIC DNA]</scope>
    <source>
        <strain evidence="2 3">JCM 16026</strain>
    </source>
</reference>
<comment type="caution">
    <text evidence="2">The sequence shown here is derived from an EMBL/GenBank/DDBJ whole genome shotgun (WGS) entry which is preliminary data.</text>
</comment>
<name>A0ABN3AQ81_9MICO</name>
<gene>
    <name evidence="2" type="ORF">GCM10009846_15470</name>
</gene>
<keyword evidence="3" id="KW-1185">Reference proteome</keyword>
<accession>A0ABN3AQ81</accession>
<dbReference type="Proteomes" id="UP001501599">
    <property type="component" value="Unassembled WGS sequence"/>
</dbReference>
<dbReference type="EMBL" id="BAAAQT010000005">
    <property type="protein sequence ID" value="GAA2173441.1"/>
    <property type="molecule type" value="Genomic_DNA"/>
</dbReference>
<evidence type="ECO:0000313" key="3">
    <source>
        <dbReference type="Proteomes" id="UP001501599"/>
    </source>
</evidence>
<feature type="compositionally biased region" description="Basic residues" evidence="1">
    <location>
        <begin position="105"/>
        <end position="121"/>
    </location>
</feature>
<organism evidence="2 3">
    <name type="scientific">Agrococcus versicolor</name>
    <dbReference type="NCBI Taxonomy" id="501482"/>
    <lineage>
        <taxon>Bacteria</taxon>
        <taxon>Bacillati</taxon>
        <taxon>Actinomycetota</taxon>
        <taxon>Actinomycetes</taxon>
        <taxon>Micrococcales</taxon>
        <taxon>Microbacteriaceae</taxon>
        <taxon>Agrococcus</taxon>
    </lineage>
</organism>
<protein>
    <submittedName>
        <fullName evidence="2">Uncharacterized protein</fullName>
    </submittedName>
</protein>
<evidence type="ECO:0000313" key="2">
    <source>
        <dbReference type="EMBL" id="GAA2173441.1"/>
    </source>
</evidence>
<evidence type="ECO:0000256" key="1">
    <source>
        <dbReference type="SAM" id="MobiDB-lite"/>
    </source>
</evidence>